<feature type="region of interest" description="Disordered" evidence="3">
    <location>
        <begin position="283"/>
        <end position="307"/>
    </location>
</feature>
<evidence type="ECO:0000256" key="3">
    <source>
        <dbReference type="SAM" id="MobiDB-lite"/>
    </source>
</evidence>
<dbReference type="KEGG" id="spu:100888491"/>
<feature type="compositionally biased region" description="Polar residues" evidence="3">
    <location>
        <begin position="41"/>
        <end position="51"/>
    </location>
</feature>
<feature type="coiled-coil region" evidence="2">
    <location>
        <begin position="233"/>
        <end position="260"/>
    </location>
</feature>
<protein>
    <recommendedName>
        <fullName evidence="4">NF-kappa-B essential modulator NEMO CC2-LZ domain-containing protein</fullName>
    </recommendedName>
</protein>
<feature type="compositionally biased region" description="Polar residues" evidence="3">
    <location>
        <begin position="1"/>
        <end position="10"/>
    </location>
</feature>
<dbReference type="GO" id="GO:0043122">
    <property type="term" value="P:regulation of canonical NF-kappaB signal transduction"/>
    <property type="evidence" value="ECO:0007669"/>
    <property type="project" value="UniProtKB-ARBA"/>
</dbReference>
<feature type="compositionally biased region" description="Basic and acidic residues" evidence="3">
    <location>
        <begin position="64"/>
        <end position="75"/>
    </location>
</feature>
<dbReference type="Gene3D" id="1.20.5.990">
    <property type="entry name" value="Nemo cc2-lz domain - 1d5 darpin complex"/>
    <property type="match status" value="1"/>
</dbReference>
<dbReference type="InParanoid" id="A0A7M7P6G7"/>
<evidence type="ECO:0000313" key="5">
    <source>
        <dbReference type="EnsemblMetazoa" id="XP_030846775"/>
    </source>
</evidence>
<accession>A0A7M7P6G7</accession>
<dbReference type="GO" id="GO:0071222">
    <property type="term" value="P:cellular response to lipopolysaccharide"/>
    <property type="evidence" value="ECO:0000318"/>
    <property type="project" value="GO_Central"/>
</dbReference>
<evidence type="ECO:0000259" key="4">
    <source>
        <dbReference type="Pfam" id="PF16516"/>
    </source>
</evidence>
<dbReference type="EnsemblMetazoa" id="XM_030990915">
    <property type="protein sequence ID" value="XP_030846775"/>
    <property type="gene ID" value="LOC100888491"/>
</dbReference>
<dbReference type="Proteomes" id="UP000007110">
    <property type="component" value="Unassembled WGS sequence"/>
</dbReference>
<dbReference type="OrthoDB" id="10059994at2759"/>
<dbReference type="GO" id="GO:0005737">
    <property type="term" value="C:cytoplasm"/>
    <property type="evidence" value="ECO:0007669"/>
    <property type="project" value="UniProtKB-ARBA"/>
</dbReference>
<dbReference type="Pfam" id="PF16516">
    <property type="entry name" value="CC2-LZ"/>
    <property type="match status" value="1"/>
</dbReference>
<feature type="compositionally biased region" description="Low complexity" evidence="3">
    <location>
        <begin position="25"/>
        <end position="40"/>
    </location>
</feature>
<feature type="region of interest" description="Disordered" evidence="3">
    <location>
        <begin position="145"/>
        <end position="165"/>
    </location>
</feature>
<dbReference type="GO" id="GO:0006357">
    <property type="term" value="P:regulation of transcription by RNA polymerase II"/>
    <property type="evidence" value="ECO:0000318"/>
    <property type="project" value="GO_Central"/>
</dbReference>
<feature type="region of interest" description="Disordered" evidence="3">
    <location>
        <begin position="1"/>
        <end position="76"/>
    </location>
</feature>
<dbReference type="AlphaFoldDB" id="A0A7M7P6G7"/>
<feature type="region of interest" description="Disordered" evidence="3">
    <location>
        <begin position="490"/>
        <end position="519"/>
    </location>
</feature>
<feature type="coiled-coil region" evidence="2">
    <location>
        <begin position="523"/>
        <end position="578"/>
    </location>
</feature>
<organism evidence="5 6">
    <name type="scientific">Strongylocentrotus purpuratus</name>
    <name type="common">Purple sea urchin</name>
    <dbReference type="NCBI Taxonomy" id="7668"/>
    <lineage>
        <taxon>Eukaryota</taxon>
        <taxon>Metazoa</taxon>
        <taxon>Echinodermata</taxon>
        <taxon>Eleutherozoa</taxon>
        <taxon>Echinozoa</taxon>
        <taxon>Echinoidea</taxon>
        <taxon>Euechinoidea</taxon>
        <taxon>Echinacea</taxon>
        <taxon>Camarodonta</taxon>
        <taxon>Echinidea</taxon>
        <taxon>Strongylocentrotidae</taxon>
        <taxon>Strongylocentrotus</taxon>
    </lineage>
</organism>
<dbReference type="PANTHER" id="PTHR31882:SF11">
    <property type="entry name" value="HDA1 COMPLEX SUBUNIT 2"/>
    <property type="match status" value="1"/>
</dbReference>
<dbReference type="InterPro" id="IPR032419">
    <property type="entry name" value="CC2-LZ_dom"/>
</dbReference>
<evidence type="ECO:0000256" key="1">
    <source>
        <dbReference type="ARBA" id="ARBA00023054"/>
    </source>
</evidence>
<name>A0A7M7P6G7_STRPU</name>
<dbReference type="EnsemblMetazoa" id="XM_030990914">
    <property type="protein sequence ID" value="XP_030846774"/>
    <property type="gene ID" value="LOC100888491"/>
</dbReference>
<feature type="coiled-coil region" evidence="2">
    <location>
        <begin position="410"/>
        <end position="437"/>
    </location>
</feature>
<feature type="domain" description="NF-kappa-B essential modulator NEMO CC2-LZ" evidence="4">
    <location>
        <begin position="523"/>
        <end position="576"/>
    </location>
</feature>
<dbReference type="PANTHER" id="PTHR31882">
    <property type="entry name" value="TNFAIP3-INTERACTING PROTEIN COILED COIL FAMILY MEMBER"/>
    <property type="match status" value="1"/>
</dbReference>
<feature type="compositionally biased region" description="Pro residues" evidence="3">
    <location>
        <begin position="503"/>
        <end position="513"/>
    </location>
</feature>
<reference evidence="5" key="2">
    <citation type="submission" date="2021-01" db="UniProtKB">
        <authorList>
            <consortium name="EnsemblMetazoa"/>
        </authorList>
    </citation>
    <scope>IDENTIFICATION</scope>
</reference>
<evidence type="ECO:0000313" key="6">
    <source>
        <dbReference type="Proteomes" id="UP000007110"/>
    </source>
</evidence>
<dbReference type="RefSeq" id="XP_030846774.1">
    <property type="nucleotide sequence ID" value="XM_030990914.1"/>
</dbReference>
<keyword evidence="6" id="KW-1185">Reference proteome</keyword>
<reference evidence="6" key="1">
    <citation type="submission" date="2015-02" db="EMBL/GenBank/DDBJ databases">
        <title>Genome sequencing for Strongylocentrotus purpuratus.</title>
        <authorList>
            <person name="Murali S."/>
            <person name="Liu Y."/>
            <person name="Vee V."/>
            <person name="English A."/>
            <person name="Wang M."/>
            <person name="Skinner E."/>
            <person name="Han Y."/>
            <person name="Muzny D.M."/>
            <person name="Worley K.C."/>
            <person name="Gibbs R.A."/>
        </authorList>
    </citation>
    <scope>NUCLEOTIDE SEQUENCE</scope>
</reference>
<dbReference type="GeneID" id="100888491"/>
<evidence type="ECO:0000256" key="2">
    <source>
        <dbReference type="SAM" id="Coils"/>
    </source>
</evidence>
<dbReference type="RefSeq" id="XP_030846775.1">
    <property type="nucleotide sequence ID" value="XM_030990915.1"/>
</dbReference>
<keyword evidence="1 2" id="KW-0175">Coiled coil</keyword>
<sequence length="635" mass="71707">MAHSMMSSYIISKPPGYKEVKSDGDSMTPPASPTTDPTDSLKNGHNGNQSSAKDDVDGGGENDDERKVPRAERGDVGIVNGILNDGKEDKINNQLILPVDDVVTDGAGEKNSLPVERKKGVVEKGVQERKGVVTKDVMDGGAQCNKGGVEENGAPPVESQGHLDQRKEKAMTTTHRDVSEENVYGLIDVIEEDMMSITIEVGGATDRLVENVKTFLPHVLYMLNEVTTLRGTVNDFILEKRSLQKEVRQLKKEIGERDAKDATFCSPSPGYVKLVSSVNPILDGKGTDGTVTTDPTQKQASGEDDRMKKELKKLRSQNKELQRVNHSWEKYGQNLSAKHQIELKKKTAQLAASDERRKDLEKRLDEKFKEYDQTLMHARHSEGQQKAAAEQYKKDRDALGKKYGDLTTKLREWIKEKEDKDNEIKRLNKVVERQAAQKPIYANAYAEEELGCTGHTKAARKFPREVVNVTAATLYPNLDDDVVVVIGKEKQVRESTSPRPRSPRSPPRSPPAEPQRNPMTLGKEELKGQMELYRQQIDIFRTDFIQERRDREKAAGQVDTLKKELEKTKKKLEEMQKNRLEHDLYGLGQDFVPRRPREETQKVRGGRNLGYGRQYAYQQQYVDLEDNHVYSVIDN</sequence>
<proteinExistence type="predicted"/>